<proteinExistence type="predicted"/>
<dbReference type="EMBL" id="PSNW01000007">
    <property type="protein sequence ID" value="PPE73462.1"/>
    <property type="molecule type" value="Genomic_DNA"/>
</dbReference>
<dbReference type="Pfam" id="PF06980">
    <property type="entry name" value="DUF1302"/>
    <property type="match status" value="1"/>
</dbReference>
<comment type="caution">
    <text evidence="2">The sequence shown here is derived from an EMBL/GenBank/DDBJ whole genome shotgun (WGS) entry which is preliminary data.</text>
</comment>
<reference evidence="2 3" key="1">
    <citation type="submission" date="2018-02" db="EMBL/GenBank/DDBJ databases">
        <title>Genome sequencing of Solimonas sp. HR-BB.</title>
        <authorList>
            <person name="Lee Y."/>
            <person name="Jeon C.O."/>
        </authorList>
    </citation>
    <scope>NUCLEOTIDE SEQUENCE [LARGE SCALE GENOMIC DNA]</scope>
    <source>
        <strain evidence="2 3">HR-BB</strain>
    </source>
</reference>
<keyword evidence="3" id="KW-1185">Reference proteome</keyword>
<organism evidence="2 3">
    <name type="scientific">Solimonas fluminis</name>
    <dbReference type="NCBI Taxonomy" id="2086571"/>
    <lineage>
        <taxon>Bacteria</taxon>
        <taxon>Pseudomonadati</taxon>
        <taxon>Pseudomonadota</taxon>
        <taxon>Gammaproteobacteria</taxon>
        <taxon>Nevskiales</taxon>
        <taxon>Nevskiaceae</taxon>
        <taxon>Solimonas</taxon>
    </lineage>
</organism>
<evidence type="ECO:0000313" key="3">
    <source>
        <dbReference type="Proteomes" id="UP000238220"/>
    </source>
</evidence>
<dbReference type="Proteomes" id="UP000238220">
    <property type="component" value="Unassembled WGS sequence"/>
</dbReference>
<evidence type="ECO:0000313" key="2">
    <source>
        <dbReference type="EMBL" id="PPE73462.1"/>
    </source>
</evidence>
<sequence length="831" mass="89943">MPIRILPRAALLSACGLASVAAQAAEFNFNIGDTAFSAVLNNTVTLGASWRIEERSDDLVGKSNLNPDVCSGAFQSCQGVHRAQSYPAQHLADAPGMASMNFDDGNLNYDKGDITQAPLKLSQDLNIKFGNYGFFFRGMGIYDDINYRGFKETYPNKITAENYQQVGITGDAGVGNRYFARSYGPGAYVRSERDEDEAREIGMRYDLLDANFYGVVPYLDGERELIFRVGRQTVNWGQSTVAVINSVNQAQPVNANSLYRLGFGLLEELFVPVGMIRASTEIAGGVSIEGYYQFEWQPIEIPTPGSYMSFVDIGTDNLRDSVNAAFGGSADDPDHVGFQLNSPLALITPTTLTIDRLKDKEASDQGQYGVSLKYYADWLNDGTELGLYFMNYHSKLPYVSFYSTDASCARREGNSMGIDATNTLEFLNACPNLPVAQPMASTQILGDITALALQRPGILGEIGLGLDLGTALGGLTSLLIPRSGPQSDAVPLDTAKLRIEYPEDLKMYGFSFTTTAGDLSFQGEVSYRPNVPLQVALIDLAFASFGPTLTRCHDESLGCAGASAGIGFNEAGQYVVYDQNNFVDANGNNPYPDAVNLIVGAAPGSARSFPNFIIPYRGGVVGENAPNSYIKGWIPGKVAQYNIGATQVLGASENWIGADQVILLYELAATHVLNMPDFDRLQIEGPMTATTHASAGANGSGADGSRLACSTNPSCSIGPDGLRFNPFQAPRSAFADDFSWGYRVVGRISYESVLPGISVQPLFIWQQDIDGNSPGPAGNFVEGRKSLNFLLETRYEKSMAFTIAYNTFFGGGKNNLYADRDNLGFFVKYQF</sequence>
<keyword evidence="1" id="KW-0732">Signal</keyword>
<evidence type="ECO:0000256" key="1">
    <source>
        <dbReference type="SAM" id="SignalP"/>
    </source>
</evidence>
<dbReference type="RefSeq" id="WP_104231057.1">
    <property type="nucleotide sequence ID" value="NZ_PSNW01000007.1"/>
</dbReference>
<feature type="chain" id="PRO_5015509301" evidence="1">
    <location>
        <begin position="25"/>
        <end position="831"/>
    </location>
</feature>
<gene>
    <name evidence="2" type="ORF">C3942_14215</name>
</gene>
<name>A0A2S5TEV0_9GAMM</name>
<dbReference type="InterPro" id="IPR010727">
    <property type="entry name" value="DUF1302"/>
</dbReference>
<protein>
    <submittedName>
        <fullName evidence="2">DUF1302 domain-containing protein</fullName>
    </submittedName>
</protein>
<accession>A0A2S5TEV0</accession>
<dbReference type="AlphaFoldDB" id="A0A2S5TEV0"/>
<dbReference type="OrthoDB" id="7000272at2"/>
<feature type="signal peptide" evidence="1">
    <location>
        <begin position="1"/>
        <end position="24"/>
    </location>
</feature>